<gene>
    <name evidence="2" type="ORF">DYB28_011966</name>
</gene>
<feature type="compositionally biased region" description="Basic and acidic residues" evidence="1">
    <location>
        <begin position="59"/>
        <end position="77"/>
    </location>
</feature>
<name>A0A9X8E2C0_APHAT</name>
<accession>A0A9X8E2C0</accession>
<feature type="region of interest" description="Disordered" evidence="1">
    <location>
        <begin position="59"/>
        <end position="92"/>
    </location>
</feature>
<evidence type="ECO:0000256" key="1">
    <source>
        <dbReference type="SAM" id="MobiDB-lite"/>
    </source>
</evidence>
<dbReference type="EMBL" id="QUTI01021826">
    <property type="protein sequence ID" value="RLO08340.1"/>
    <property type="molecule type" value="Genomic_DNA"/>
</dbReference>
<comment type="caution">
    <text evidence="2">The sequence shown here is derived from an EMBL/GenBank/DDBJ whole genome shotgun (WGS) entry which is preliminary data.</text>
</comment>
<dbReference type="AlphaFoldDB" id="A0A9X8E2C0"/>
<sequence length="254" mass="28206">MNPPLSRRKSHSPSARTLNCITVISSASSSLMPTTRPFRGIYMYKISNRREQEYRAAIRATQETKLKDKARKDERTKRASGRQTKSDDMGSTQGKETLFAINLLDACPRCGDDDVDPTEDSREFLGGKSSDMWLLTATQLQHMAKGYELDATGTREELIGRLVRYRNTLDAKNMLGNGGSSNAVTNKRKRGPVSLEDLPQNLESMGVAQPSASPIPRGRSKALSTPSSKLSWGRKRRCASPACNIALRKRTVVW</sequence>
<evidence type="ECO:0000313" key="3">
    <source>
        <dbReference type="Proteomes" id="UP000275652"/>
    </source>
</evidence>
<evidence type="ECO:0000313" key="2">
    <source>
        <dbReference type="EMBL" id="RLO08340.1"/>
    </source>
</evidence>
<feature type="region of interest" description="Disordered" evidence="1">
    <location>
        <begin position="174"/>
        <end position="229"/>
    </location>
</feature>
<proteinExistence type="predicted"/>
<protein>
    <recommendedName>
        <fullName evidence="4">SAP domain-containing protein</fullName>
    </recommendedName>
</protein>
<organism evidence="2 3">
    <name type="scientific">Aphanomyces astaci</name>
    <name type="common">Crayfish plague agent</name>
    <dbReference type="NCBI Taxonomy" id="112090"/>
    <lineage>
        <taxon>Eukaryota</taxon>
        <taxon>Sar</taxon>
        <taxon>Stramenopiles</taxon>
        <taxon>Oomycota</taxon>
        <taxon>Saprolegniomycetes</taxon>
        <taxon>Saprolegniales</taxon>
        <taxon>Verrucalvaceae</taxon>
        <taxon>Aphanomyces</taxon>
    </lineage>
</organism>
<dbReference type="Proteomes" id="UP000275652">
    <property type="component" value="Unassembled WGS sequence"/>
</dbReference>
<reference evidence="2 3" key="1">
    <citation type="journal article" date="2018" name="J. Invertebr. Pathol.">
        <title>New genotyping method for the causative agent of crayfish plague (Aphanomyces astaci) based on whole genome data.</title>
        <authorList>
            <person name="Minardi D."/>
            <person name="Studholme D.J."/>
            <person name="van der Giezen M."/>
            <person name="Pretto T."/>
            <person name="Oidtmann B."/>
        </authorList>
    </citation>
    <scope>NUCLEOTIDE SEQUENCE [LARGE SCALE GENOMIC DNA]</scope>
    <source>
        <strain evidence="2 3">KB13</strain>
    </source>
</reference>
<evidence type="ECO:0008006" key="4">
    <source>
        <dbReference type="Google" id="ProtNLM"/>
    </source>
</evidence>